<evidence type="ECO:0000313" key="3">
    <source>
        <dbReference type="Proteomes" id="UP000290545"/>
    </source>
</evidence>
<name>A0A4Q1D277_9BACT</name>
<dbReference type="Proteomes" id="UP000290545">
    <property type="component" value="Unassembled WGS sequence"/>
</dbReference>
<evidence type="ECO:0008006" key="4">
    <source>
        <dbReference type="Google" id="ProtNLM"/>
    </source>
</evidence>
<sequence length="1179" mass="131593">MRKMNIYLKLFAASFFFIHTAFSQTKYSLPQITPHSPNAASLGKYGDIPVSLQNGMVNMTIPLFSIKAGTVELPLALSYHNNGLKVDEIPSWVGLGWDLQCGGLINYQQRGNDDFTANGIFAASSKDDLQKYLSNQMGTVEQNHYFENLINGSRDGEYDFYTYNFLGRSGSFYFDKDQNIVTIPKSNLKITTLGSGNGFNITDEKGNIYHFTIPEYSYMGSVENSDLELRHDFSGNSSYLLGGIQTPEGRTISFGYQNYNYNYTRTGYTFAQVEVQPFSECPGSGLSGGGTAYQQGSQLLTTITFPEGSIVFEHASAPREDIRRISPSSLVPALSKVKLYNSSNELVKEFSFTYSYFDTNKRLRLDAVTQTGAQTQRWNFDYYDDIDKGFPVFFTNTKDHWGYYNKKEPAATNLPQADYNPLITQHWAVENNNLLSNRTSNYLYSRLGLLKQVKYPTGGTSTFNYEPNQFKIHDYSELAALSPFLKYDPNEFGSYATFISADTYTEPEVSGSFTFSSATTVRISANKLFYPESMIESAVSLGTSPGANDILPEFTYRFGAGSLTNYIVTLPAGTYYYSLSRNLLWYDLGEPETGSAWLTIDKISYPPIIPYQVGGCRISNVVHNDGAGNSITKRYEYADMLDSVMFRNKPDYLIRHWMKANKTSNENGSGWITFFCSDCGLYSYIHEESVRPMPGNSIDYKYARELDNDGSLGKTEYEFTVTENLLEQTGVPFAQPIMATWRAGLPKEKKIFSKTGGTYNLVKQETNVYNSSHPYLSRTEGIKVNYDVQCLGTNMLNITDPYFNGSTFARVVSNYQTENFYRSSANVTEYLSNGALSKSATSLYQSAFHTLPTLETSQSSNGTFNKVKTAYSFDYGTSAYADEAALGIKYLKDNNVLLPVEQLTIKTINGVDYVTAGIIYIYRTDKPVINKVYSLKINSPVTLTAFTTSSINGSGSFISDSRYEEKALFTSYDQYNNIQEMKYANNITTTYLWNYNNVYPVAEVTNANTASIAATSFEGDNAGNWIFPAAGIIGNVAITGKKAFNLNGNTIQRTSLNSTETYTLTYWLKNGSGSVSPEATAMQTVGDWTLYATEVTGVTSLSITGTGIIDELRLYPKAANMSTSTYEPLIGVTSQCDAANRITYYKYDEVGRLQLIRDQDGNILKKICYNYAGLPVACE</sequence>
<organism evidence="2 3">
    <name type="scientific">Filimonas effusa</name>
    <dbReference type="NCBI Taxonomy" id="2508721"/>
    <lineage>
        <taxon>Bacteria</taxon>
        <taxon>Pseudomonadati</taxon>
        <taxon>Bacteroidota</taxon>
        <taxon>Chitinophagia</taxon>
        <taxon>Chitinophagales</taxon>
        <taxon>Chitinophagaceae</taxon>
        <taxon>Filimonas</taxon>
    </lineage>
</organism>
<reference evidence="2 3" key="1">
    <citation type="submission" date="2019-01" db="EMBL/GenBank/DDBJ databases">
        <title>Filimonas sp. strain TTM-71.</title>
        <authorList>
            <person name="Chen W.-M."/>
        </authorList>
    </citation>
    <scope>NUCLEOTIDE SEQUENCE [LARGE SCALE GENOMIC DNA]</scope>
    <source>
        <strain evidence="2 3">TTM-71</strain>
    </source>
</reference>
<dbReference type="RefSeq" id="WP_129005671.1">
    <property type="nucleotide sequence ID" value="NZ_SDHZ01000004.1"/>
</dbReference>
<accession>A0A4Q1D277</accession>
<keyword evidence="3" id="KW-1185">Reference proteome</keyword>
<dbReference type="EMBL" id="SDHZ01000004">
    <property type="protein sequence ID" value="RXK81420.1"/>
    <property type="molecule type" value="Genomic_DNA"/>
</dbReference>
<evidence type="ECO:0000256" key="1">
    <source>
        <dbReference type="SAM" id="SignalP"/>
    </source>
</evidence>
<proteinExistence type="predicted"/>
<protein>
    <recommendedName>
        <fullName evidence="4">RHS repeat protein</fullName>
    </recommendedName>
</protein>
<evidence type="ECO:0000313" key="2">
    <source>
        <dbReference type="EMBL" id="RXK81420.1"/>
    </source>
</evidence>
<dbReference type="OrthoDB" id="680656at2"/>
<gene>
    <name evidence="2" type="ORF">ESB13_21030</name>
</gene>
<feature type="signal peptide" evidence="1">
    <location>
        <begin position="1"/>
        <end position="23"/>
    </location>
</feature>
<comment type="caution">
    <text evidence="2">The sequence shown here is derived from an EMBL/GenBank/DDBJ whole genome shotgun (WGS) entry which is preliminary data.</text>
</comment>
<keyword evidence="1" id="KW-0732">Signal</keyword>
<feature type="chain" id="PRO_5020373163" description="RHS repeat protein" evidence="1">
    <location>
        <begin position="24"/>
        <end position="1179"/>
    </location>
</feature>
<dbReference type="AlphaFoldDB" id="A0A4Q1D277"/>